<reference evidence="2 3" key="1">
    <citation type="submission" date="2014-02" db="EMBL/GenBank/DDBJ databases">
        <authorList>
            <person name="Manrique M."/>
        </authorList>
    </citation>
    <scope>NUCLEOTIDE SEQUENCE [LARGE SCALE GENOMIC DNA]</scope>
    <source>
        <strain evidence="2 3">LMG17956</strain>
    </source>
</reference>
<dbReference type="InterPro" id="IPR001173">
    <property type="entry name" value="Glyco_trans_2-like"/>
</dbReference>
<dbReference type="Pfam" id="PF00535">
    <property type="entry name" value="Glycos_transf_2"/>
    <property type="match status" value="1"/>
</dbReference>
<dbReference type="EMBL" id="CCBC010000144">
    <property type="protein sequence ID" value="CDO17902.1"/>
    <property type="molecule type" value="Genomic_DNA"/>
</dbReference>
<keyword evidence="2" id="KW-0808">Transferase</keyword>
<proteinExistence type="predicted"/>
<sequence>MSEKKHTIAICAYGESSYLEDCILSVEKQTISSEVYLYTSTPNEYIKSLAEKHQLPLYIGERKSIGADWNQALSHCKTDYVTIVHQDDLYDESFTEKVMASFEKHPKSTIVYTDYHELKMTSGGAKDIASNQNLKIKRLMLNVLSVLPSSKWWRNRVLSMGNPICCPSVSYNLKRLKDFKFDEEMKTSLDWFAWYTISTQYKGSFTYIKEPLMFHRIHEESETTATISNNTRTNEDLQMYQLLWPKFIANMLIKFYQKSQNSNQ</sequence>
<accession>A0A060RKD7</accession>
<dbReference type="InterPro" id="IPR029044">
    <property type="entry name" value="Nucleotide-diphossugar_trans"/>
</dbReference>
<dbReference type="Gene3D" id="3.90.550.10">
    <property type="entry name" value="Spore Coat Polysaccharide Biosynthesis Protein SpsA, Chain A"/>
    <property type="match status" value="1"/>
</dbReference>
<evidence type="ECO:0000259" key="1">
    <source>
        <dbReference type="Pfam" id="PF00535"/>
    </source>
</evidence>
<organism evidence="2 3">
    <name type="scientific">Streptococcus gallolyticus</name>
    <dbReference type="NCBI Taxonomy" id="315405"/>
    <lineage>
        <taxon>Bacteria</taxon>
        <taxon>Bacillati</taxon>
        <taxon>Bacillota</taxon>
        <taxon>Bacilli</taxon>
        <taxon>Lactobacillales</taxon>
        <taxon>Streptococcaceae</taxon>
        <taxon>Streptococcus</taxon>
    </lineage>
</organism>
<evidence type="ECO:0000313" key="2">
    <source>
        <dbReference type="EMBL" id="CDO17902.1"/>
    </source>
</evidence>
<protein>
    <submittedName>
        <fullName evidence="2">Glycosyltransferase, group 2 family protein</fullName>
    </submittedName>
</protein>
<comment type="caution">
    <text evidence="2">The sequence shown here is derived from an EMBL/GenBank/DDBJ whole genome shotgun (WGS) entry which is preliminary data.</text>
</comment>
<name>A0A060RKD7_9STRE</name>
<dbReference type="PANTHER" id="PTHR22916:SF3">
    <property type="entry name" value="UDP-GLCNAC:BETAGAL BETA-1,3-N-ACETYLGLUCOSAMINYLTRANSFERASE-LIKE PROTEIN 1"/>
    <property type="match status" value="1"/>
</dbReference>
<evidence type="ECO:0000313" key="3">
    <source>
        <dbReference type="Proteomes" id="UP000027584"/>
    </source>
</evidence>
<feature type="domain" description="Glycosyltransferase 2-like" evidence="1">
    <location>
        <begin position="7"/>
        <end position="127"/>
    </location>
</feature>
<reference evidence="2 3" key="2">
    <citation type="submission" date="2014-05" db="EMBL/GenBank/DDBJ databases">
        <title>Genome sequence of Streptococcus gallolyticus.</title>
        <authorList>
            <person name="Del Campo R."/>
        </authorList>
    </citation>
    <scope>NUCLEOTIDE SEQUENCE [LARGE SCALE GENOMIC DNA]</scope>
    <source>
        <strain evidence="2 3">LMG17956</strain>
    </source>
</reference>
<dbReference type="GO" id="GO:0016758">
    <property type="term" value="F:hexosyltransferase activity"/>
    <property type="evidence" value="ECO:0007669"/>
    <property type="project" value="UniProtKB-ARBA"/>
</dbReference>
<dbReference type="SUPFAM" id="SSF53448">
    <property type="entry name" value="Nucleotide-diphospho-sugar transferases"/>
    <property type="match status" value="1"/>
</dbReference>
<dbReference type="PANTHER" id="PTHR22916">
    <property type="entry name" value="GLYCOSYLTRANSFERASE"/>
    <property type="match status" value="1"/>
</dbReference>
<gene>
    <name evidence="2" type="ORF">BN963_SGAL_01096</name>
</gene>
<dbReference type="Proteomes" id="UP000027584">
    <property type="component" value="Unassembled WGS sequence"/>
</dbReference>
<dbReference type="CDD" id="cd00761">
    <property type="entry name" value="Glyco_tranf_GTA_type"/>
    <property type="match status" value="1"/>
</dbReference>
<dbReference type="AlphaFoldDB" id="A0A060RKD7"/>